<keyword evidence="11" id="KW-1185">Reference proteome</keyword>
<dbReference type="GO" id="GO:0042910">
    <property type="term" value="F:xenobiotic transmembrane transporter activity"/>
    <property type="evidence" value="ECO:0007669"/>
    <property type="project" value="TreeGrafter"/>
</dbReference>
<dbReference type="SUPFAM" id="SSF82714">
    <property type="entry name" value="Multidrug efflux transporter AcrB TolC docking domain, DN and DC subdomains"/>
    <property type="match status" value="2"/>
</dbReference>
<evidence type="ECO:0000256" key="4">
    <source>
        <dbReference type="ARBA" id="ARBA00022519"/>
    </source>
</evidence>
<keyword evidence="2" id="KW-0813">Transport</keyword>
<dbReference type="Pfam" id="PF00873">
    <property type="entry name" value="ACR_tran"/>
    <property type="match status" value="1"/>
</dbReference>
<feature type="transmembrane region" description="Helical" evidence="9">
    <location>
        <begin position="906"/>
        <end position="932"/>
    </location>
</feature>
<keyword evidence="3" id="KW-1003">Cell membrane</keyword>
<proteinExistence type="predicted"/>
<dbReference type="Gene3D" id="3.30.70.1320">
    <property type="entry name" value="Multidrug efflux transporter AcrB pore domain like"/>
    <property type="match status" value="1"/>
</dbReference>
<evidence type="ECO:0000256" key="8">
    <source>
        <dbReference type="SAM" id="MobiDB-lite"/>
    </source>
</evidence>
<evidence type="ECO:0000256" key="7">
    <source>
        <dbReference type="ARBA" id="ARBA00023136"/>
    </source>
</evidence>
<keyword evidence="5 9" id="KW-0812">Transmembrane</keyword>
<dbReference type="Gene3D" id="3.30.70.1440">
    <property type="entry name" value="Multidrug efflux transporter AcrB pore domain"/>
    <property type="match status" value="1"/>
</dbReference>
<dbReference type="OrthoDB" id="9807350at2"/>
<evidence type="ECO:0000256" key="2">
    <source>
        <dbReference type="ARBA" id="ARBA00022448"/>
    </source>
</evidence>
<dbReference type="PANTHER" id="PTHR32063">
    <property type="match status" value="1"/>
</dbReference>
<gene>
    <name evidence="10" type="ORF">CCGE525_22660</name>
</gene>
<evidence type="ECO:0000313" key="10">
    <source>
        <dbReference type="EMBL" id="AYG61694.1"/>
    </source>
</evidence>
<feature type="transmembrane region" description="Helical" evidence="9">
    <location>
        <begin position="387"/>
        <end position="411"/>
    </location>
</feature>
<geneLocation type="plasmid" evidence="11">
    <name>prccge525c</name>
</geneLocation>
<feature type="transmembrane region" description="Helical" evidence="9">
    <location>
        <begin position="985"/>
        <end position="1011"/>
    </location>
</feature>
<dbReference type="SUPFAM" id="SSF82693">
    <property type="entry name" value="Multidrug efflux transporter AcrB pore domain, PN1, PN2, PC1 and PC2 subdomains"/>
    <property type="match status" value="4"/>
</dbReference>
<feature type="transmembrane region" description="Helical" evidence="9">
    <location>
        <begin position="881"/>
        <end position="900"/>
    </location>
</feature>
<dbReference type="Gene3D" id="3.30.70.1430">
    <property type="entry name" value="Multidrug efflux transporter AcrB pore domain"/>
    <property type="match status" value="2"/>
</dbReference>
<dbReference type="KEGG" id="rjg:CCGE525_22660"/>
<evidence type="ECO:0000256" key="5">
    <source>
        <dbReference type="ARBA" id="ARBA00022692"/>
    </source>
</evidence>
<dbReference type="PRINTS" id="PR00702">
    <property type="entry name" value="ACRIFLAVINRP"/>
</dbReference>
<dbReference type="InterPro" id="IPR027463">
    <property type="entry name" value="AcrB_DN_DC_subdom"/>
</dbReference>
<feature type="transmembrane region" description="Helical" evidence="9">
    <location>
        <begin position="360"/>
        <end position="381"/>
    </location>
</feature>
<dbReference type="Gene3D" id="3.30.2090.10">
    <property type="entry name" value="Multidrug efflux transporter AcrB TolC docking domain, DN and DC subdomains"/>
    <property type="match status" value="2"/>
</dbReference>
<accession>A0A387FZZ3</accession>
<dbReference type="Gene3D" id="1.20.1640.10">
    <property type="entry name" value="Multidrug efflux transporter AcrB transmembrane domain"/>
    <property type="match status" value="2"/>
</dbReference>
<feature type="transmembrane region" description="Helical" evidence="9">
    <location>
        <begin position="12"/>
        <end position="32"/>
    </location>
</feature>
<keyword evidence="7 9" id="KW-0472">Membrane</keyword>
<dbReference type="SUPFAM" id="SSF82866">
    <property type="entry name" value="Multidrug efflux transporter AcrB transmembrane domain"/>
    <property type="match status" value="2"/>
</dbReference>
<dbReference type="InterPro" id="IPR001036">
    <property type="entry name" value="Acrflvin-R"/>
</dbReference>
<evidence type="ECO:0000256" key="3">
    <source>
        <dbReference type="ARBA" id="ARBA00022475"/>
    </source>
</evidence>
<reference evidence="10 11" key="1">
    <citation type="submission" date="2018-10" db="EMBL/GenBank/DDBJ databases">
        <title>Rhizobium etli, R. leguminosarum and a new Rhizobium genospecies from Phaseolus dumosus.</title>
        <authorList>
            <person name="Ramirez-Puebla S.T."/>
            <person name="Rogel-Hernandez M.A."/>
            <person name="Guerrero G."/>
            <person name="Ormeno-Orrillo E."/>
            <person name="Martinez-Romero J.C."/>
            <person name="Negrete-Yankelevich S."/>
            <person name="Martinez-Romero E."/>
        </authorList>
    </citation>
    <scope>NUCLEOTIDE SEQUENCE [LARGE SCALE GENOMIC DNA]</scope>
    <source>
        <strain evidence="10 11">CCGE525</strain>
        <plasmid evidence="11">prccge525c</plasmid>
    </source>
</reference>
<dbReference type="FunFam" id="3.30.70.1430:FF:000001">
    <property type="entry name" value="Efflux pump membrane transporter"/>
    <property type="match status" value="1"/>
</dbReference>
<organism evidence="10 11">
    <name type="scientific">Rhizobium jaguaris</name>
    <dbReference type="NCBI Taxonomy" id="1312183"/>
    <lineage>
        <taxon>Bacteria</taxon>
        <taxon>Pseudomonadati</taxon>
        <taxon>Pseudomonadota</taxon>
        <taxon>Alphaproteobacteria</taxon>
        <taxon>Hyphomicrobiales</taxon>
        <taxon>Rhizobiaceae</taxon>
        <taxon>Rhizobium/Agrobacterium group</taxon>
        <taxon>Rhizobium</taxon>
    </lineage>
</organism>
<name>A0A387FZZ3_9HYPH</name>
<evidence type="ECO:0000313" key="11">
    <source>
        <dbReference type="Proteomes" id="UP000282195"/>
    </source>
</evidence>
<dbReference type="AlphaFoldDB" id="A0A387FZZ3"/>
<protein>
    <submittedName>
        <fullName evidence="10">Acriflavine resistance protein B</fullName>
    </submittedName>
</protein>
<dbReference type="PANTHER" id="PTHR32063:SF21">
    <property type="entry name" value="MULTIDRUG RESISTANCE PROTEIN MDTB"/>
    <property type="match status" value="1"/>
</dbReference>
<dbReference type="FunFam" id="1.20.1640.10:FF:000001">
    <property type="entry name" value="Efflux pump membrane transporter"/>
    <property type="match status" value="1"/>
</dbReference>
<feature type="transmembrane region" description="Helical" evidence="9">
    <location>
        <begin position="529"/>
        <end position="548"/>
    </location>
</feature>
<feature type="transmembrane region" description="Helical" evidence="9">
    <location>
        <begin position="334"/>
        <end position="353"/>
    </location>
</feature>
<keyword evidence="10" id="KW-0614">Plasmid</keyword>
<sequence length="1052" mass="112205">MTLSEVFIRRRIGTALLALAVVLLGAVAYFSLPVAPLPQVDFPTIQIQTSLPGANADTMATSVATPLENQLANVSGITQMTSSSSSGQTNITLQFDLTRDINSAAQDVQAAINAAAGNLPKNLPNPPTYEKTNPAEATLLTLALSSDLLPLTDLDHYAEDVIAQQLSQMTGVGLVDFHGPQRPSVRIRLDPDRLASRGLSLEDIRSVISAQTVNAPKGLLSGSDRAVVLNATDQIVDVPSYESMIVAYKDGAPIRLQDLGTVVTGPLDTHQAAWLQSKHAVMIDIHKQPGFNVIETIQRIKDRLPALEAGLPAAAKLSVVGDRTQTITASVNDVQITMLITIALVVTVIFAFLRNIWATLIPSITIPLSLLGTFCVMYLLGDSLDNLSLMGLTIAAGFVVDDAIVMIENIIRHIEMGKTKIQAAIDGASEVGFTIISMTVSLIAVFIPILLMGGIVGRLFREFAVTVSVAVLMSGLVSLTVTPMLCGWLIHHEQERSHGRLYRAFERAFDAAAHGYGACLDVVLRHRSIALLVTLLTLATTLWLYTVVPKGFLPQQDTGFIQGRAQAATDISFHAMSNRMQELGKIIMADPSVDNVAYWINPSPSSAIGQVQINLKPFGERQATAAQVMARLKKATAAVEGLTLGMQIRQDIQVGGRPSATQYQYTLQDGDTAELTQWSDAMQKAMSSIPQIQDVTSDREAAATSATLVIDRPTASRLGVSVQAIDDVIYDAFGQRQVATLFTQVSQYHVVEELDPSFQLTTAALDHLFVRSSTTGALVPLRVLASVHDGVMPVTINHQGSLPATTLSFNLTPGTSLGQAVDAVHAAELTVGMPITVASTFQGTARAFQDSLSSQPWLLLAAVVAVYIVLGVLYESVVHPLTIISTLPSAGLGALLALLVCGQDLSIMGMIGIILLIGIVKKNAIMMIDFALDAEREQHLPPQAAIRQACLLRFRPIMMTTFAALFGALPLALGTGPGSELRTPLGIAIVGGLLISQVLTLFTTPVVYLAFSGLASQGRHFRRAPVTAPTQESSAAPGSPKERRSASRANAL</sequence>
<feature type="transmembrane region" description="Helical" evidence="9">
    <location>
        <begin position="431"/>
        <end position="451"/>
    </location>
</feature>
<dbReference type="GO" id="GO:0005886">
    <property type="term" value="C:plasma membrane"/>
    <property type="evidence" value="ECO:0007669"/>
    <property type="project" value="UniProtKB-SubCell"/>
</dbReference>
<comment type="subcellular location">
    <subcellularLocation>
        <location evidence="1">Cell inner membrane</location>
        <topology evidence="1">Multi-pass membrane protein</topology>
    </subcellularLocation>
</comment>
<keyword evidence="4" id="KW-0997">Cell inner membrane</keyword>
<feature type="region of interest" description="Disordered" evidence="8">
    <location>
        <begin position="1022"/>
        <end position="1052"/>
    </location>
</feature>
<feature type="transmembrane region" description="Helical" evidence="9">
    <location>
        <begin position="952"/>
        <end position="973"/>
    </location>
</feature>
<evidence type="ECO:0000256" key="6">
    <source>
        <dbReference type="ARBA" id="ARBA00022989"/>
    </source>
</evidence>
<evidence type="ECO:0000256" key="1">
    <source>
        <dbReference type="ARBA" id="ARBA00004429"/>
    </source>
</evidence>
<feature type="transmembrane region" description="Helical" evidence="9">
    <location>
        <begin position="463"/>
        <end position="490"/>
    </location>
</feature>
<dbReference type="RefSeq" id="WP_120706637.1">
    <property type="nucleotide sequence ID" value="NZ_CP032695.1"/>
</dbReference>
<dbReference type="EMBL" id="CP032695">
    <property type="protein sequence ID" value="AYG61694.1"/>
    <property type="molecule type" value="Genomic_DNA"/>
</dbReference>
<feature type="transmembrane region" description="Helical" evidence="9">
    <location>
        <begin position="856"/>
        <end position="874"/>
    </location>
</feature>
<keyword evidence="6 9" id="KW-1133">Transmembrane helix</keyword>
<dbReference type="Proteomes" id="UP000282195">
    <property type="component" value="Plasmid pRCCGE525c"/>
</dbReference>
<evidence type="ECO:0000256" key="9">
    <source>
        <dbReference type="SAM" id="Phobius"/>
    </source>
</evidence>